<feature type="region of interest" description="Disordered" evidence="1">
    <location>
        <begin position="574"/>
        <end position="611"/>
    </location>
</feature>
<dbReference type="AlphaFoldDB" id="A0A180GHU7"/>
<gene>
    <name evidence="2" type="ORF">PTTG_27672</name>
</gene>
<sequence>MSLPPLNPPVPDPPDVTVKWELPTDFESFRTFIDHGCTLDREGYPIYPNGATIFIKEADKIVVNFGSVGFTKTTGVEKRGKGVWKVQRTYCLGVLVCDIDTCQWVGSPPTARGGIKEYLDREPKCPGAAGRCPGKVVWEACIGTAIRFDFHIPSGWALLRHRGLHDHPWPKSKKPDPLARADLKAEIVKDPLKGAFKLKMGQANTLDEPISSVTNIHGSLVNADRLGYYRRLMLRELNIVPDKLGAGVGDKFMMDLFQWNSRGLLVISSGYQHNSEHFTFQTKWMGERLLARDENNKVYQGGLISDVTYRFFENGYLLTTLMFCEQTARWIPAQLSWIRGLSTNYYKLHFSALLRQFIRPDITPAERDLRARQVVDFSLAQTEGFKAAYMEVFGCTDPDRAAKMIKGCHQHFRAQVTRVRRNRLILSADQDAEFQKKCMALLDPIEEGGPTHEEKIDELRRLFPKTKCWLDWWTMSDIRAMLFPSRRPMLDDHPDGSDGLPDTTNALESMHRVYYMTSSGKKCLMVGMVELFGFVSVLEEEYNAVMCGVLVEYGSQTKMQVNISHSMGWAKPKKRKFINDGRPPDTTATLLDGPDPSTKKKNLGRPKNSLNVDRSEYSTYQSYTASKEPHLSNRCWMSAALESLFALYNPLWLQNSTGKGATLFYHLTMHFGARTTFNLTKIGRIRTVLTNAQTKLFNMCNEKHQANFQPGAFASCDFFLELLLDPKRNPTRALAGLFEVVEHRQFMCGSAEPCLIPQIRSLTPIKIEMKNFLENGLEPSDVLGLIKLWTSAGISKTPGLVCRCHAIEKSTQNKPKPRGCPPKKPKDPSPEITISADEPNHTAEYVKETSWLAFKDDLPPQHLYFFMEVTQPSNPIERERYMGAMDWPHQITILGAKYTLLSRGFWNGYHYWCKVLRTGRGTTTGVWLHDDRQNDGNARLVNTDASSIGGSHAFTSWIFYCRVWTPDEESYVNSSIAKIRSAHPNAEGDIPFIHLGNLINLEQLFPVRPPTTNTLDGEQGEQDNDPNSPAESYCVDNFEDLDGSDLDEDSELDQDGVRSRGESDPSDSEQESDASEPLVLNPVNTSAKRLLTLKLKLSQLNPNLSDANPQSPNVHHHQLEKAHHLITPTIDGKDNQRQSQRITKK</sequence>
<name>A0A180GHU7_PUCT1</name>
<dbReference type="OrthoDB" id="3046222at2759"/>
<dbReference type="VEuPathDB" id="FungiDB:PTTG_27672"/>
<dbReference type="InterPro" id="IPR036115">
    <property type="entry name" value="GCM_dom_sf"/>
</dbReference>
<accession>A0A180GHU7</accession>
<evidence type="ECO:0000313" key="3">
    <source>
        <dbReference type="EnsemblFungi" id="PTTG_27672-t43_1-p1"/>
    </source>
</evidence>
<dbReference type="EMBL" id="ADAS02000066">
    <property type="protein sequence ID" value="OAV92260.1"/>
    <property type="molecule type" value="Genomic_DNA"/>
</dbReference>
<feature type="region of interest" description="Disordered" evidence="1">
    <location>
        <begin position="1125"/>
        <end position="1145"/>
    </location>
</feature>
<dbReference type="EnsemblFungi" id="PTTG_27672-t43_1">
    <property type="protein sequence ID" value="PTTG_27672-t43_1-p1"/>
    <property type="gene ID" value="PTTG_27672"/>
</dbReference>
<dbReference type="SUPFAM" id="SSF90073">
    <property type="entry name" value="GCM domain"/>
    <property type="match status" value="1"/>
</dbReference>
<reference evidence="3 4" key="3">
    <citation type="journal article" date="2017" name="G3 (Bethesda)">
        <title>Comparative analysis highlights variable genome content of wheat rusts and divergence of the mating loci.</title>
        <authorList>
            <person name="Cuomo C.A."/>
            <person name="Bakkeren G."/>
            <person name="Khalil H.B."/>
            <person name="Panwar V."/>
            <person name="Joly D."/>
            <person name="Linning R."/>
            <person name="Sakthikumar S."/>
            <person name="Song X."/>
            <person name="Adiconis X."/>
            <person name="Fan L."/>
            <person name="Goldberg J.M."/>
            <person name="Levin J.Z."/>
            <person name="Young S."/>
            <person name="Zeng Q."/>
            <person name="Anikster Y."/>
            <person name="Bruce M."/>
            <person name="Wang M."/>
            <person name="Yin C."/>
            <person name="McCallum B."/>
            <person name="Szabo L.J."/>
            <person name="Hulbert S."/>
            <person name="Chen X."/>
            <person name="Fellers J.P."/>
        </authorList>
    </citation>
    <scope>NUCLEOTIDE SEQUENCE</scope>
    <source>
        <strain evidence="4">Isolate 1-1 / race 1 (BBBD)</strain>
        <strain evidence="3">isolate 1-1 / race 1 (BBBD)</strain>
    </source>
</reference>
<organism evidence="2">
    <name type="scientific">Puccinia triticina (isolate 1-1 / race 1 (BBBD))</name>
    <name type="common">Brown leaf rust fungus</name>
    <dbReference type="NCBI Taxonomy" id="630390"/>
    <lineage>
        <taxon>Eukaryota</taxon>
        <taxon>Fungi</taxon>
        <taxon>Dikarya</taxon>
        <taxon>Basidiomycota</taxon>
        <taxon>Pucciniomycotina</taxon>
        <taxon>Pucciniomycetes</taxon>
        <taxon>Pucciniales</taxon>
        <taxon>Pucciniaceae</taxon>
        <taxon>Puccinia</taxon>
    </lineage>
</organism>
<feature type="region of interest" description="Disordered" evidence="1">
    <location>
        <begin position="811"/>
        <end position="835"/>
    </location>
</feature>
<proteinExistence type="predicted"/>
<reference evidence="2" key="2">
    <citation type="submission" date="2016-05" db="EMBL/GenBank/DDBJ databases">
        <title>Comparative analysis highlights variable genome content of wheat rusts and divergence of the mating loci.</title>
        <authorList>
            <person name="Cuomo C.A."/>
            <person name="Bakkeren G."/>
            <person name="Szabo L."/>
            <person name="Khalil H."/>
            <person name="Joly D."/>
            <person name="Goldberg J."/>
            <person name="Young S."/>
            <person name="Zeng Q."/>
            <person name="Fellers J."/>
        </authorList>
    </citation>
    <scope>NUCLEOTIDE SEQUENCE [LARGE SCALE GENOMIC DNA]</scope>
    <source>
        <strain evidence="2">1-1 BBBD Race 1</strain>
    </source>
</reference>
<dbReference type="Proteomes" id="UP000005240">
    <property type="component" value="Unassembled WGS sequence"/>
</dbReference>
<feature type="compositionally biased region" description="Acidic residues" evidence="1">
    <location>
        <begin position="1064"/>
        <end position="1074"/>
    </location>
</feature>
<evidence type="ECO:0000256" key="1">
    <source>
        <dbReference type="SAM" id="MobiDB-lite"/>
    </source>
</evidence>
<feature type="region of interest" description="Disordered" evidence="1">
    <location>
        <begin position="1009"/>
        <end position="1081"/>
    </location>
</feature>
<dbReference type="GO" id="GO:0003677">
    <property type="term" value="F:DNA binding"/>
    <property type="evidence" value="ECO:0007669"/>
    <property type="project" value="InterPro"/>
</dbReference>
<keyword evidence="4" id="KW-1185">Reference proteome</keyword>
<reference evidence="3" key="4">
    <citation type="submission" date="2025-05" db="UniProtKB">
        <authorList>
            <consortium name="EnsemblFungi"/>
        </authorList>
    </citation>
    <scope>IDENTIFICATION</scope>
    <source>
        <strain evidence="3">isolate 1-1 / race 1 (BBBD)</strain>
    </source>
</reference>
<reference evidence="2" key="1">
    <citation type="submission" date="2009-11" db="EMBL/GenBank/DDBJ databases">
        <authorList>
            <consortium name="The Broad Institute Genome Sequencing Platform"/>
            <person name="Ward D."/>
            <person name="Feldgarden M."/>
            <person name="Earl A."/>
            <person name="Young S.K."/>
            <person name="Zeng Q."/>
            <person name="Koehrsen M."/>
            <person name="Alvarado L."/>
            <person name="Berlin A."/>
            <person name="Bochicchio J."/>
            <person name="Borenstein D."/>
            <person name="Chapman S.B."/>
            <person name="Chen Z."/>
            <person name="Engels R."/>
            <person name="Freedman E."/>
            <person name="Gellesch M."/>
            <person name="Goldberg J."/>
            <person name="Griggs A."/>
            <person name="Gujja S."/>
            <person name="Heilman E."/>
            <person name="Heiman D."/>
            <person name="Hepburn T."/>
            <person name="Howarth C."/>
            <person name="Jen D."/>
            <person name="Larson L."/>
            <person name="Lewis B."/>
            <person name="Mehta T."/>
            <person name="Park D."/>
            <person name="Pearson M."/>
            <person name="Roberts A."/>
            <person name="Saif S."/>
            <person name="Shea T."/>
            <person name="Shenoy N."/>
            <person name="Sisk P."/>
            <person name="Stolte C."/>
            <person name="Sykes S."/>
            <person name="Thomson T."/>
            <person name="Walk T."/>
            <person name="White J."/>
            <person name="Yandava C."/>
            <person name="Izard J."/>
            <person name="Baranova O.V."/>
            <person name="Blanton J.M."/>
            <person name="Tanner A.C."/>
            <person name="Dewhirst F.E."/>
            <person name="Haas B."/>
            <person name="Nusbaum C."/>
            <person name="Birren B."/>
        </authorList>
    </citation>
    <scope>NUCLEOTIDE SEQUENCE [LARGE SCALE GENOMIC DNA]</scope>
    <source>
        <strain evidence="2">1-1 BBBD Race 1</strain>
    </source>
</reference>
<protein>
    <recommendedName>
        <fullName evidence="5">GCM domain-containing protein</fullName>
    </recommendedName>
</protein>
<dbReference type="GO" id="GO:0006355">
    <property type="term" value="P:regulation of DNA-templated transcription"/>
    <property type="evidence" value="ECO:0007669"/>
    <property type="project" value="InterPro"/>
</dbReference>
<feature type="compositionally biased region" description="Acidic residues" evidence="1">
    <location>
        <begin position="1037"/>
        <end position="1054"/>
    </location>
</feature>
<evidence type="ECO:0000313" key="2">
    <source>
        <dbReference type="EMBL" id="OAV92260.1"/>
    </source>
</evidence>
<dbReference type="STRING" id="630390.A0A180GHU7"/>
<evidence type="ECO:0008006" key="5">
    <source>
        <dbReference type="Google" id="ProtNLM"/>
    </source>
</evidence>
<evidence type="ECO:0000313" key="4">
    <source>
        <dbReference type="Proteomes" id="UP000005240"/>
    </source>
</evidence>